<dbReference type="InterPro" id="IPR050250">
    <property type="entry name" value="Macrolide_Exporter_MacB"/>
</dbReference>
<evidence type="ECO:0000256" key="4">
    <source>
        <dbReference type="ARBA" id="ARBA00022989"/>
    </source>
</evidence>
<keyword evidence="5 6" id="KW-0472">Membrane</keyword>
<sequence length="831" mass="90986">MWRNYVTVAINALAKNRVYSVINLLGLAIGMAACLLILAFIRYETSFDRWLPDAENTYQFQTYFPNPRDGPPAFLQMASYVAEERLKKDFPQVESTVYVLSGSPTIVKDGKVATTEDYLIADGDLLSVINLPLLRGSKTALNAPDNAVLTHSEAIRQFGTDDVVGRTISLIQKGKTYDYRINAVLADLPKDSHLKINGVFRRDFTSYFAQEPEFLTCWGCQSGWIYAKLKPGTDPDTLNAQLPAWEKRNIPDENFGGTRYNTGDDADWKFVNVRDVHLGKAQAATMSPGNDRGTIATFAIIALLILSMAVVNFTNLATARAGKRAREVALRKVLGATRKQLIAQFVGESLLVALIAVVIALALSELLIRPFAAFLDADLTFDYVGSGGMLLPAIALVIIVGLLGGLYPAFFLSRFQPASVLKANKSSAETPGSGRLRSVLVVGQFAISIALIICTAVVYGQTVYARSVDPGYKRDHILQVDNLSRYQLIGRGEQLAERMKRIPGVVAVGRTDIGVATMNNSNSGVLVPGRTEPVTLGRYRVDAGFKDAMGLKVVAGRWFDPARPMDDQSTSFPETPAEIRALVARGSNVVVNEYAARKLGARNPQDVIGKTVRLGMGADYGEMPITIVGVVKDSRFRSVREPLDPIMFLGTREGTTHMVIRYDGDPATVRAGVERVWNQAVSDVPFEAKFSEAIVEDLYEAEERRAQIFAGFAILAVVIACLGLFGLAAFTAERRTKEIGIRKVLGARTLDIVRLLVWQFSRPVLVANLIAWPIAWWVMRDWLNGFDTRMALTPLPFLVAGGVALGIAVATIAGHAFKVARANPIKALRYE</sequence>
<feature type="domain" description="ABC3 transporter permease C-terminal" evidence="7">
    <location>
        <begin position="712"/>
        <end position="824"/>
    </location>
</feature>
<evidence type="ECO:0000256" key="1">
    <source>
        <dbReference type="ARBA" id="ARBA00004651"/>
    </source>
</evidence>
<evidence type="ECO:0000256" key="2">
    <source>
        <dbReference type="ARBA" id="ARBA00022475"/>
    </source>
</evidence>
<keyword evidence="9" id="KW-0378">Hydrolase</keyword>
<proteinExistence type="predicted"/>
<evidence type="ECO:0000256" key="6">
    <source>
        <dbReference type="SAM" id="Phobius"/>
    </source>
</evidence>
<gene>
    <name evidence="9" type="primary">macB_2</name>
    <name evidence="9" type="ORF">SPDO_10580</name>
</gene>
<dbReference type="GO" id="GO:0005886">
    <property type="term" value="C:plasma membrane"/>
    <property type="evidence" value="ECO:0007669"/>
    <property type="project" value="UniProtKB-SubCell"/>
</dbReference>
<dbReference type="AlphaFoldDB" id="A0A245ZMU4"/>
<feature type="domain" description="MacB-like periplasmic core" evidence="8">
    <location>
        <begin position="20"/>
        <end position="243"/>
    </location>
</feature>
<keyword evidence="9" id="KW-0067">ATP-binding</keyword>
<keyword evidence="4 6" id="KW-1133">Transmembrane helix</keyword>
<dbReference type="OrthoDB" id="9770036at2"/>
<dbReference type="InterPro" id="IPR003838">
    <property type="entry name" value="ABC3_permease_C"/>
</dbReference>
<protein>
    <submittedName>
        <fullName evidence="9">Macrolide export ATP-binding/permease protein MacB</fullName>
        <ecNumber evidence="9">3.6.3.-</ecNumber>
    </submittedName>
</protein>
<accession>A0A245ZMU4</accession>
<dbReference type="GO" id="GO:0005524">
    <property type="term" value="F:ATP binding"/>
    <property type="evidence" value="ECO:0007669"/>
    <property type="project" value="UniProtKB-KW"/>
</dbReference>
<dbReference type="Proteomes" id="UP000197290">
    <property type="component" value="Unassembled WGS sequence"/>
</dbReference>
<feature type="transmembrane region" description="Helical" evidence="6">
    <location>
        <begin position="708"/>
        <end position="731"/>
    </location>
</feature>
<dbReference type="RefSeq" id="WP_088366446.1">
    <property type="nucleotide sequence ID" value="NZ_NBBI01000002.1"/>
</dbReference>
<feature type="transmembrane region" description="Helical" evidence="6">
    <location>
        <begin position="439"/>
        <end position="460"/>
    </location>
</feature>
<feature type="transmembrane region" description="Helical" evidence="6">
    <location>
        <begin position="383"/>
        <end position="412"/>
    </location>
</feature>
<feature type="transmembrane region" description="Helical" evidence="6">
    <location>
        <begin position="752"/>
        <end position="775"/>
    </location>
</feature>
<feature type="domain" description="ABC3 transporter permease C-terminal" evidence="7">
    <location>
        <begin position="300"/>
        <end position="417"/>
    </location>
</feature>
<reference evidence="9 10" key="1">
    <citation type="submission" date="2017-03" db="EMBL/GenBank/DDBJ databases">
        <title>Genome sequence of Sphingomonas dokdonensis DSM 21029.</title>
        <authorList>
            <person name="Poehlein A."/>
            <person name="Wuebbeler J.H."/>
            <person name="Steinbuechel A."/>
            <person name="Daniel R."/>
        </authorList>
    </citation>
    <scope>NUCLEOTIDE SEQUENCE [LARGE SCALE GENOMIC DNA]</scope>
    <source>
        <strain evidence="9 10">DSM 21029</strain>
    </source>
</reference>
<dbReference type="EC" id="3.6.3.-" evidence="9"/>
<comment type="caution">
    <text evidence="9">The sequence shown here is derived from an EMBL/GenBank/DDBJ whole genome shotgun (WGS) entry which is preliminary data.</text>
</comment>
<organism evidence="9 10">
    <name type="scientific">Sphingomonas dokdonensis</name>
    <dbReference type="NCBI Taxonomy" id="344880"/>
    <lineage>
        <taxon>Bacteria</taxon>
        <taxon>Pseudomonadati</taxon>
        <taxon>Pseudomonadota</taxon>
        <taxon>Alphaproteobacteria</taxon>
        <taxon>Sphingomonadales</taxon>
        <taxon>Sphingomonadaceae</taxon>
        <taxon>Sphingomonas</taxon>
    </lineage>
</organism>
<feature type="domain" description="MacB-like periplasmic core" evidence="8">
    <location>
        <begin position="446"/>
        <end position="635"/>
    </location>
</feature>
<evidence type="ECO:0000259" key="8">
    <source>
        <dbReference type="Pfam" id="PF12704"/>
    </source>
</evidence>
<keyword evidence="9" id="KW-0547">Nucleotide-binding</keyword>
<evidence type="ECO:0000259" key="7">
    <source>
        <dbReference type="Pfam" id="PF02687"/>
    </source>
</evidence>
<feature type="transmembrane region" description="Helical" evidence="6">
    <location>
        <begin position="21"/>
        <end position="41"/>
    </location>
</feature>
<evidence type="ECO:0000313" key="9">
    <source>
        <dbReference type="EMBL" id="OWK31053.1"/>
    </source>
</evidence>
<dbReference type="GO" id="GO:0016787">
    <property type="term" value="F:hydrolase activity"/>
    <property type="evidence" value="ECO:0007669"/>
    <property type="project" value="UniProtKB-KW"/>
</dbReference>
<feature type="transmembrane region" description="Helical" evidence="6">
    <location>
        <begin position="341"/>
        <end position="363"/>
    </location>
</feature>
<comment type="subcellular location">
    <subcellularLocation>
        <location evidence="1">Cell membrane</location>
        <topology evidence="1">Multi-pass membrane protein</topology>
    </subcellularLocation>
</comment>
<feature type="transmembrane region" description="Helical" evidence="6">
    <location>
        <begin position="295"/>
        <end position="317"/>
    </location>
</feature>
<dbReference type="EMBL" id="NBBI01000002">
    <property type="protein sequence ID" value="OWK31053.1"/>
    <property type="molecule type" value="Genomic_DNA"/>
</dbReference>
<evidence type="ECO:0000313" key="10">
    <source>
        <dbReference type="Proteomes" id="UP000197290"/>
    </source>
</evidence>
<feature type="transmembrane region" description="Helical" evidence="6">
    <location>
        <begin position="795"/>
        <end position="817"/>
    </location>
</feature>
<keyword evidence="10" id="KW-1185">Reference proteome</keyword>
<keyword evidence="2" id="KW-1003">Cell membrane</keyword>
<dbReference type="PANTHER" id="PTHR30572:SF18">
    <property type="entry name" value="ABC-TYPE MACROLIDE FAMILY EXPORT SYSTEM PERMEASE COMPONENT 2"/>
    <property type="match status" value="1"/>
</dbReference>
<dbReference type="PANTHER" id="PTHR30572">
    <property type="entry name" value="MEMBRANE COMPONENT OF TRANSPORTER-RELATED"/>
    <property type="match status" value="1"/>
</dbReference>
<name>A0A245ZMU4_9SPHN</name>
<dbReference type="Pfam" id="PF02687">
    <property type="entry name" value="FtsX"/>
    <property type="match status" value="2"/>
</dbReference>
<evidence type="ECO:0000256" key="3">
    <source>
        <dbReference type="ARBA" id="ARBA00022692"/>
    </source>
</evidence>
<dbReference type="PROSITE" id="PS51257">
    <property type="entry name" value="PROKAR_LIPOPROTEIN"/>
    <property type="match status" value="1"/>
</dbReference>
<keyword evidence="3 6" id="KW-0812">Transmembrane</keyword>
<evidence type="ECO:0000256" key="5">
    <source>
        <dbReference type="ARBA" id="ARBA00023136"/>
    </source>
</evidence>
<dbReference type="InterPro" id="IPR025857">
    <property type="entry name" value="MacB_PCD"/>
</dbReference>
<dbReference type="Pfam" id="PF12704">
    <property type="entry name" value="MacB_PCD"/>
    <property type="match status" value="2"/>
</dbReference>
<dbReference type="GO" id="GO:0022857">
    <property type="term" value="F:transmembrane transporter activity"/>
    <property type="evidence" value="ECO:0007669"/>
    <property type="project" value="TreeGrafter"/>
</dbReference>